<dbReference type="RefSeq" id="XP_052948943.1">
    <property type="nucleotide sequence ID" value="XM_053090603.1"/>
</dbReference>
<evidence type="ECO:0000313" key="2">
    <source>
        <dbReference type="EMBL" id="KAI9639166.1"/>
    </source>
</evidence>
<dbReference type="Proteomes" id="UP001164286">
    <property type="component" value="Unassembled WGS sequence"/>
</dbReference>
<sequence length="297" mass="33392">MSDISNDEQGWWQRLADLLESDEGRKRIVAMFTDSHEGGDRYLLDHMSGSYDAKQGQRLAELFGSDDGRQELVEMFFRSRDGGADLLTLISSRLQEKYQDAPPLTLSNAVSWPGFWDRGFGERIRRRSRDDLALSEGDDGSVTPDQDEDPQADPGSNCSKVPENAASQDTHLPSEEKTSALGTSVVQWPTKLPRITKTEFNEHVFEGSSSRLKLEGKYDLQSIKSHWRGGNDRQQVNAFSHYTEGLQDIAVNEYRGTLFGLHAYRKLRKGDEVVLLEADRATLDDLIRNAPKAAKPT</sequence>
<dbReference type="EMBL" id="JAKWFO010000001">
    <property type="protein sequence ID" value="KAI9639166.1"/>
    <property type="molecule type" value="Genomic_DNA"/>
</dbReference>
<comment type="caution">
    <text evidence="2">The sequence shown here is derived from an EMBL/GenBank/DDBJ whole genome shotgun (WGS) entry which is preliminary data.</text>
</comment>
<reference evidence="2" key="1">
    <citation type="journal article" date="2022" name="G3 (Bethesda)">
        <title>High quality genome of the basidiomycete yeast Dioszegia hungarica PDD-24b-2 isolated from cloud water.</title>
        <authorList>
            <person name="Jarrige D."/>
            <person name="Haridas S."/>
            <person name="Bleykasten-Grosshans C."/>
            <person name="Joly M."/>
            <person name="Nadalig T."/>
            <person name="Sancelme M."/>
            <person name="Vuilleumier S."/>
            <person name="Grigoriev I.V."/>
            <person name="Amato P."/>
            <person name="Bringel F."/>
        </authorList>
    </citation>
    <scope>NUCLEOTIDE SEQUENCE</scope>
    <source>
        <strain evidence="2">PDD-24b-2</strain>
    </source>
</reference>
<proteinExistence type="predicted"/>
<accession>A0AA38LYK6</accession>
<protein>
    <submittedName>
        <fullName evidence="2">Uncharacterized protein</fullName>
    </submittedName>
</protein>
<feature type="compositionally biased region" description="Polar residues" evidence="1">
    <location>
        <begin position="154"/>
        <end position="171"/>
    </location>
</feature>
<feature type="region of interest" description="Disordered" evidence="1">
    <location>
        <begin position="130"/>
        <end position="183"/>
    </location>
</feature>
<keyword evidence="3" id="KW-1185">Reference proteome</keyword>
<evidence type="ECO:0000256" key="1">
    <source>
        <dbReference type="SAM" id="MobiDB-lite"/>
    </source>
</evidence>
<dbReference type="AlphaFoldDB" id="A0AA38LYK6"/>
<gene>
    <name evidence="2" type="ORF">MKK02DRAFT_39459</name>
</gene>
<evidence type="ECO:0000313" key="3">
    <source>
        <dbReference type="Proteomes" id="UP001164286"/>
    </source>
</evidence>
<organism evidence="2 3">
    <name type="scientific">Dioszegia hungarica</name>
    <dbReference type="NCBI Taxonomy" id="4972"/>
    <lineage>
        <taxon>Eukaryota</taxon>
        <taxon>Fungi</taxon>
        <taxon>Dikarya</taxon>
        <taxon>Basidiomycota</taxon>
        <taxon>Agaricomycotina</taxon>
        <taxon>Tremellomycetes</taxon>
        <taxon>Tremellales</taxon>
        <taxon>Bulleribasidiaceae</taxon>
        <taxon>Dioszegia</taxon>
    </lineage>
</organism>
<name>A0AA38LYK6_9TREE</name>
<dbReference type="GeneID" id="77729808"/>